<dbReference type="PANTHER" id="PTHR13408">
    <property type="entry name" value="DNA-DIRECTED RNA POLYMERASE III"/>
    <property type="match status" value="1"/>
</dbReference>
<dbReference type="Proteomes" id="UP000265020">
    <property type="component" value="Unassembled WGS sequence"/>
</dbReference>
<protein>
    <submittedName>
        <fullName evidence="2">DNA-directed RNA polymerase III subunit RPC4-like</fullName>
    </submittedName>
</protein>
<feature type="compositionally biased region" description="Basic residues" evidence="1">
    <location>
        <begin position="85"/>
        <end position="97"/>
    </location>
</feature>
<dbReference type="Ensembl" id="ENSCVAT00000003342.1">
    <property type="protein sequence ID" value="ENSCVAP00000007409.1"/>
    <property type="gene ID" value="ENSCVAG00000009078.1"/>
</dbReference>
<dbReference type="GO" id="GO:0042797">
    <property type="term" value="P:tRNA transcription by RNA polymerase III"/>
    <property type="evidence" value="ECO:0007669"/>
    <property type="project" value="TreeGrafter"/>
</dbReference>
<reference evidence="2" key="1">
    <citation type="submission" date="2025-08" db="UniProtKB">
        <authorList>
            <consortium name="Ensembl"/>
        </authorList>
    </citation>
    <scope>IDENTIFICATION</scope>
</reference>
<dbReference type="GeneID" id="107087639"/>
<evidence type="ECO:0000313" key="3">
    <source>
        <dbReference type="Proteomes" id="UP000265020"/>
    </source>
</evidence>
<dbReference type="InterPro" id="IPR007811">
    <property type="entry name" value="RPC4"/>
</dbReference>
<evidence type="ECO:0000256" key="1">
    <source>
        <dbReference type="SAM" id="MobiDB-lite"/>
    </source>
</evidence>
<evidence type="ECO:0000313" key="2">
    <source>
        <dbReference type="Ensembl" id="ENSCVAP00000007409.1"/>
    </source>
</evidence>
<dbReference type="PANTHER" id="PTHR13408:SF1">
    <property type="entry name" value="ZGC:171971"/>
    <property type="match status" value="1"/>
</dbReference>
<dbReference type="KEGG" id="cvg:107087639"/>
<feature type="region of interest" description="Disordered" evidence="1">
    <location>
        <begin position="165"/>
        <end position="216"/>
    </location>
</feature>
<dbReference type="Pfam" id="PF05132">
    <property type="entry name" value="RNA_pol_Rpc4"/>
    <property type="match status" value="1"/>
</dbReference>
<dbReference type="OrthoDB" id="5836119at2759"/>
<dbReference type="GO" id="GO:0005666">
    <property type="term" value="C:RNA polymerase III complex"/>
    <property type="evidence" value="ECO:0007669"/>
    <property type="project" value="InterPro"/>
</dbReference>
<accession>A0A3Q2CPN2</accession>
<dbReference type="RefSeq" id="XP_015234803.1">
    <property type="nucleotide sequence ID" value="XM_015379317.1"/>
</dbReference>
<dbReference type="GO" id="GO:0003677">
    <property type="term" value="F:DNA binding"/>
    <property type="evidence" value="ECO:0007669"/>
    <property type="project" value="InterPro"/>
</dbReference>
<dbReference type="STRING" id="28743.ENSCVAP00000007409"/>
<feature type="compositionally biased region" description="Polar residues" evidence="1">
    <location>
        <begin position="169"/>
        <end position="191"/>
    </location>
</feature>
<dbReference type="GeneTree" id="ENSGT00390000013948"/>
<feature type="compositionally biased region" description="Polar residues" evidence="1">
    <location>
        <begin position="112"/>
        <end position="133"/>
    </location>
</feature>
<feature type="region of interest" description="Disordered" evidence="1">
    <location>
        <begin position="1"/>
        <end position="144"/>
    </location>
</feature>
<sequence>MSETERPAGPERSGAPEHSRTWSLGSGGPRGRLPSLRTRDLTLGGAPRKAKKTWEPNVHAVRRSREELRAQFPVAPKKEKTERSWKRRESRGGRRSRPQTIQSHSIFEHHPASSSFKTGRSGTRSFQNSSSSPGRLVKKEGEASWEDEGRLLSRLQRDDFLVDPELRNDSSLQPVSLPQYRPSSISTSTASGPEPAPSRGAELRTAPSEPPEQPSLVKKLQDLSVAEGEQMFFMQFPDGLPAAEEAAHGGRSEKEGKLLQLHQLPEGFLGKLQIRKSGKVELKLGDVLLDVSEGAAFSFLQQLVSVRLTAGRTGNLVVLGNVQHKLVLSPDFQSLLDQAAAAQP</sequence>
<dbReference type="AlphaFoldDB" id="A0A3Q2CPN2"/>
<name>A0A3Q2CPN2_CYPVA</name>
<feature type="compositionally biased region" description="Basic and acidic residues" evidence="1">
    <location>
        <begin position="1"/>
        <end position="20"/>
    </location>
</feature>
<organism evidence="2 3">
    <name type="scientific">Cyprinodon variegatus</name>
    <name type="common">Sheepshead minnow</name>
    <dbReference type="NCBI Taxonomy" id="28743"/>
    <lineage>
        <taxon>Eukaryota</taxon>
        <taxon>Metazoa</taxon>
        <taxon>Chordata</taxon>
        <taxon>Craniata</taxon>
        <taxon>Vertebrata</taxon>
        <taxon>Euteleostomi</taxon>
        <taxon>Actinopterygii</taxon>
        <taxon>Neopterygii</taxon>
        <taxon>Teleostei</taxon>
        <taxon>Neoteleostei</taxon>
        <taxon>Acanthomorphata</taxon>
        <taxon>Ovalentaria</taxon>
        <taxon>Atherinomorphae</taxon>
        <taxon>Cyprinodontiformes</taxon>
        <taxon>Cyprinodontidae</taxon>
        <taxon>Cyprinodon</taxon>
    </lineage>
</organism>
<reference evidence="2" key="2">
    <citation type="submission" date="2025-09" db="UniProtKB">
        <authorList>
            <consortium name="Ensembl"/>
        </authorList>
    </citation>
    <scope>IDENTIFICATION</scope>
</reference>
<proteinExistence type="predicted"/>
<keyword evidence="3" id="KW-1185">Reference proteome</keyword>
<dbReference type="OMA" id="CKDINRP"/>